<dbReference type="EMBL" id="RCHU02000014">
    <property type="protein sequence ID" value="KAL3573008.1"/>
    <property type="molecule type" value="Genomic_DNA"/>
</dbReference>
<gene>
    <name evidence="1" type="ORF">D5086_026912</name>
</gene>
<protein>
    <submittedName>
        <fullName evidence="1">Uncharacterized protein</fullName>
    </submittedName>
</protein>
<sequence length="1424" mass="159107">MSCTGGGAGVFVKFSRLFVKRHRWELLKMSINCKLSGSNGTSQESVAVTIGSIWLLSSFDSGALGRKGRSLDSCEEGAQVLLRHFNVSKNQLHALGSLFSDSDQIASLDCTKEPGPEMLINDVVACALKVPCSKKQEFQQHIRWVAEDVGPNGKCPVQDENEFRKLDQSLLDDSASFVSQSTISSISQYSGKRREVDCAEDHCKLFSFDLVKECWWVLVGMIVSCILLGYNLKFWRKQNQKLAQLEPVPQQRQQLLQMNQHQLSHSPPRGAGKWRKKLLIIFVLLGVLVSVWLFWHLHEKIISRREETLANMCDERARMLQDQFNVSMNHVHALAILVSTFHHGKNPSAIDQKTFGEYTKRTDFERPLTSGVAYALKVPHLERKQFEEQHGWTIKKMGTEDQTLVQDCIPDKLDPAPIQDEYAPVIFSQETVSHIVSIDMMSGKEDRENILRARASGKGVLTSPFKLLKSNHLGVVLTFAVYNTDLPDATPEQRIEATVGYLGASYDVPSLVEKLLHQLSSKQTIVVNVYDTTNATAPILMYGTDVTDTGLLHVSSLDFGDPMRKHEMHCRFKHKPPLPWTAINASVGLLVITLLVGHIFHAAISRIAKVEEDFREMMELKARAEAADVAKSQFLATVSHEIRTPMNGVLGMLQMLMETDLDVNQMDYANTAHTSGKDLIALINEVLDQAKIESGRLELEAVPFDLRSVLDNVLSLFSGKSNEKGIELAVYVSDRLPEVVIGDPGRFRQIITNLVGNSMKFTRDKGHVFVSVHLADEVRSPLDVRDAVLKQGLELVQDTSSKVYDSLSGFPVVNRWKSWEKFKKSSCIDSRDEPEMIRLLVTVEDTGVGIPEDAQGHIFTPFVQADSSTSRKYGGTGIGLSISKCLVDLMGGEIGFVSECGIGSTFSFTVSFRKGESTSLDTKWQPYDPAVLEVRGGRALVIDERSVRAEVTKYHLQRLGITADIAPSLKSACAYLSSGYCTSIPADLPIVLIDKDAWDKESGIAFHHLLKMPKKNDGTDIQVDLSKIFLLATTISSDERLELKTSGLVDNVLVKPLRLSVLIACFQEAFGSGKKSEVNRKKPPALHNLLRGKQILVVDDNLVNRRVAEGALKKHGAIVTCVESGKAALEKLKPPHSFDACFMDFQMPEMDGFEATRQIRSMESQFNEKIASEKASMELLGNVAYWHTPILAMTADVIQATNEECLKCGMDGYVSKPFEDEKLYNAESELATNLWVQECMDLGEAAWRNTWAIAFIGQEIPLIILMDTVYDPKAEAPSFYTVDFIFPASNHIRLFCHCDLSLFLSFENMPILWKRTMLALLILSITPRKSDGELEQWCVADEQTPDDELQMALDWACGKGGADCSKIQVNQPCYLPNTVRDHASYAFNSYFQKFKHKEKFETRIEGCTEESQNFFSATDLFRGT</sequence>
<name>A0ACC4B368_POPAL</name>
<dbReference type="Proteomes" id="UP000309997">
    <property type="component" value="Unassembled WGS sequence"/>
</dbReference>
<evidence type="ECO:0000313" key="2">
    <source>
        <dbReference type="Proteomes" id="UP000309997"/>
    </source>
</evidence>
<proteinExistence type="predicted"/>
<evidence type="ECO:0000313" key="1">
    <source>
        <dbReference type="EMBL" id="KAL3573008.1"/>
    </source>
</evidence>
<keyword evidence="2" id="KW-1185">Reference proteome</keyword>
<accession>A0ACC4B368</accession>
<organism evidence="1 2">
    <name type="scientific">Populus alba</name>
    <name type="common">White poplar</name>
    <dbReference type="NCBI Taxonomy" id="43335"/>
    <lineage>
        <taxon>Eukaryota</taxon>
        <taxon>Viridiplantae</taxon>
        <taxon>Streptophyta</taxon>
        <taxon>Embryophyta</taxon>
        <taxon>Tracheophyta</taxon>
        <taxon>Spermatophyta</taxon>
        <taxon>Magnoliopsida</taxon>
        <taxon>eudicotyledons</taxon>
        <taxon>Gunneridae</taxon>
        <taxon>Pentapetalae</taxon>
        <taxon>rosids</taxon>
        <taxon>fabids</taxon>
        <taxon>Malpighiales</taxon>
        <taxon>Salicaceae</taxon>
        <taxon>Saliceae</taxon>
        <taxon>Populus</taxon>
    </lineage>
</organism>
<reference evidence="1 2" key="1">
    <citation type="journal article" date="2024" name="Plant Biotechnol. J.">
        <title>Genome and CRISPR/Cas9 system of a widespread forest tree (Populus alba) in the world.</title>
        <authorList>
            <person name="Liu Y.J."/>
            <person name="Jiang P.F."/>
            <person name="Han X.M."/>
            <person name="Li X.Y."/>
            <person name="Wang H.M."/>
            <person name="Wang Y.J."/>
            <person name="Wang X.X."/>
            <person name="Zeng Q.Y."/>
        </authorList>
    </citation>
    <scope>NUCLEOTIDE SEQUENCE [LARGE SCALE GENOMIC DNA]</scope>
    <source>
        <strain evidence="2">cv. PAL-ZL1</strain>
    </source>
</reference>
<comment type="caution">
    <text evidence="1">The sequence shown here is derived from an EMBL/GenBank/DDBJ whole genome shotgun (WGS) entry which is preliminary data.</text>
</comment>